<dbReference type="PANTHER" id="PTHR48100">
    <property type="entry name" value="BROAD-SPECIFICITY PHOSPHATASE YOR283W-RELATED"/>
    <property type="match status" value="1"/>
</dbReference>
<gene>
    <name evidence="2" type="ORF">H0E87_004563</name>
</gene>
<evidence type="ECO:0000313" key="2">
    <source>
        <dbReference type="EMBL" id="KAH8516250.1"/>
    </source>
</evidence>
<dbReference type="InterPro" id="IPR013078">
    <property type="entry name" value="His_Pase_superF_clade-1"/>
</dbReference>
<evidence type="ECO:0000313" key="3">
    <source>
        <dbReference type="Proteomes" id="UP000807159"/>
    </source>
</evidence>
<dbReference type="EMBL" id="JACEGQ020000002">
    <property type="protein sequence ID" value="KAH8516250.1"/>
    <property type="molecule type" value="Genomic_DNA"/>
</dbReference>
<name>A0A8T2ZFZ3_POPDE</name>
<dbReference type="AlphaFoldDB" id="A0A8T2ZFZ3"/>
<comment type="caution">
    <text evidence="2">The sequence shown here is derived from an EMBL/GenBank/DDBJ whole genome shotgun (WGS) entry which is preliminary data.</text>
</comment>
<dbReference type="PANTHER" id="PTHR48100:SF64">
    <property type="entry name" value="PHOSPHOGLYCERATE MUTASE-LIKE PROTEIN"/>
    <property type="match status" value="1"/>
</dbReference>
<dbReference type="Gene3D" id="3.40.50.1240">
    <property type="entry name" value="Phosphoglycerate mutase-like"/>
    <property type="match status" value="1"/>
</dbReference>
<dbReference type="InterPro" id="IPR050275">
    <property type="entry name" value="PGM_Phosphatase"/>
</dbReference>
<proteinExistence type="inferred from homology"/>
<sequence>MDAKPALFLYPLEHSKILHLVICTRVFLFLCSLFMSQDRFPQFYVSIQVRHAQGIHNVAGEKDHNALLSPEYFDAHLSPLGGQQADNLRKQIRASGQLERIDLVITSPLCRALQTAIQVFGSEGQINGSKEANIDNSGISSLKCPPIVASELCRERLGVHPCDKRRTISENRSRFPTIDFSLVCT</sequence>
<dbReference type="Pfam" id="PF00300">
    <property type="entry name" value="His_Phos_1"/>
    <property type="match status" value="1"/>
</dbReference>
<evidence type="ECO:0000256" key="1">
    <source>
        <dbReference type="ARBA" id="ARBA00038362"/>
    </source>
</evidence>
<dbReference type="GO" id="GO:0016791">
    <property type="term" value="F:phosphatase activity"/>
    <property type="evidence" value="ECO:0007669"/>
    <property type="project" value="TreeGrafter"/>
</dbReference>
<protein>
    <submittedName>
        <fullName evidence="2">Uncharacterized protein</fullName>
    </submittedName>
</protein>
<comment type="similarity">
    <text evidence="1">Belongs to the phosphoglycerate mutase family.</text>
</comment>
<dbReference type="Proteomes" id="UP000807159">
    <property type="component" value="Chromosome 2"/>
</dbReference>
<dbReference type="CDD" id="cd07067">
    <property type="entry name" value="HP_PGM_like"/>
    <property type="match status" value="1"/>
</dbReference>
<keyword evidence="3" id="KW-1185">Reference proteome</keyword>
<dbReference type="InterPro" id="IPR029033">
    <property type="entry name" value="His_PPase_superfam"/>
</dbReference>
<dbReference type="SUPFAM" id="SSF53254">
    <property type="entry name" value="Phosphoglycerate mutase-like"/>
    <property type="match status" value="1"/>
</dbReference>
<organism evidence="2 3">
    <name type="scientific">Populus deltoides</name>
    <name type="common">Eastern poplar</name>
    <name type="synonym">Eastern cottonwood</name>
    <dbReference type="NCBI Taxonomy" id="3696"/>
    <lineage>
        <taxon>Eukaryota</taxon>
        <taxon>Viridiplantae</taxon>
        <taxon>Streptophyta</taxon>
        <taxon>Embryophyta</taxon>
        <taxon>Tracheophyta</taxon>
        <taxon>Spermatophyta</taxon>
        <taxon>Magnoliopsida</taxon>
        <taxon>eudicotyledons</taxon>
        <taxon>Gunneridae</taxon>
        <taxon>Pentapetalae</taxon>
        <taxon>rosids</taxon>
        <taxon>fabids</taxon>
        <taxon>Malpighiales</taxon>
        <taxon>Salicaceae</taxon>
        <taxon>Saliceae</taxon>
        <taxon>Populus</taxon>
    </lineage>
</organism>
<dbReference type="GO" id="GO:0005737">
    <property type="term" value="C:cytoplasm"/>
    <property type="evidence" value="ECO:0007669"/>
    <property type="project" value="TreeGrafter"/>
</dbReference>
<accession>A0A8T2ZFZ3</accession>
<reference evidence="2" key="1">
    <citation type="journal article" date="2021" name="J. Hered.">
        <title>Genome Assembly of Salicaceae Populus deltoides (Eastern Cottonwood) I-69 Based on Nanopore Sequencing and Hi-C Technologies.</title>
        <authorList>
            <person name="Bai S."/>
            <person name="Wu H."/>
            <person name="Zhang J."/>
            <person name="Pan Z."/>
            <person name="Zhao W."/>
            <person name="Li Z."/>
            <person name="Tong C."/>
        </authorList>
    </citation>
    <scope>NUCLEOTIDE SEQUENCE</scope>
    <source>
        <tissue evidence="2">Leaf</tissue>
    </source>
</reference>